<dbReference type="Proteomes" id="UP001142055">
    <property type="component" value="Chromosome 1"/>
</dbReference>
<dbReference type="PANTHER" id="PTHR21435:SF1">
    <property type="entry name" value="MITOCHONDRIAL IMPORT INNER MEMBRANE TRANSLOCASE SUBUNIT TIM29"/>
    <property type="match status" value="1"/>
</dbReference>
<keyword evidence="2" id="KW-1185">Reference proteome</keyword>
<sequence length="198" mass="23327">MMNLVKRMPIQSILGKIPKFKLPERLRGGMIENATNYIRNVYLDYRSVFLDTCQDARDRPLRAGIIGSSLLGLLYLGKHNPSEENFVEQMIEYNNNISRVPESILNKRSSRHIDEVFTLFDQKLLRHQSLGIFSVIYRVDHAPDTDLFMAQCKYIRPTWKSYLTERIVDVGILDIYQLMRYNMIDYDVNTNEWDDQLL</sequence>
<dbReference type="GO" id="GO:0045039">
    <property type="term" value="P:protein insertion into mitochondrial inner membrane"/>
    <property type="evidence" value="ECO:0007669"/>
    <property type="project" value="TreeGrafter"/>
</dbReference>
<evidence type="ECO:0000313" key="1">
    <source>
        <dbReference type="EMBL" id="KAJ6225627.1"/>
    </source>
</evidence>
<proteinExistence type="predicted"/>
<dbReference type="GO" id="GO:0042721">
    <property type="term" value="C:TIM22 mitochondrial import inner membrane insertion complex"/>
    <property type="evidence" value="ECO:0007669"/>
    <property type="project" value="InterPro"/>
</dbReference>
<dbReference type="OMA" id="WRLKWKM"/>
<gene>
    <name evidence="1" type="ORF">RDWZM_004172</name>
</gene>
<dbReference type="EMBL" id="JAPWDV010000001">
    <property type="protein sequence ID" value="KAJ6225627.1"/>
    <property type="molecule type" value="Genomic_DNA"/>
</dbReference>
<dbReference type="Pfam" id="PF10171">
    <property type="entry name" value="Tim29"/>
    <property type="match status" value="1"/>
</dbReference>
<dbReference type="InterPro" id="IPR019322">
    <property type="entry name" value="TIMM29"/>
</dbReference>
<dbReference type="PANTHER" id="PTHR21435">
    <property type="entry name" value="MITOCHONDRIAL IMPORT INNER MEMBRANE TRANSLOCASE SUBUNIT TIM29"/>
    <property type="match status" value="1"/>
</dbReference>
<accession>A0A9Q0MJW6</accession>
<protein>
    <submittedName>
        <fullName evidence="1">Uncharacterized protein</fullName>
    </submittedName>
</protein>
<reference evidence="1" key="1">
    <citation type="submission" date="2022-12" db="EMBL/GenBank/DDBJ databases">
        <title>Genome assemblies of Blomia tropicalis.</title>
        <authorList>
            <person name="Cui Y."/>
        </authorList>
    </citation>
    <scope>NUCLEOTIDE SEQUENCE</scope>
    <source>
        <tissue evidence="1">Adult mites</tissue>
    </source>
</reference>
<comment type="caution">
    <text evidence="1">The sequence shown here is derived from an EMBL/GenBank/DDBJ whole genome shotgun (WGS) entry which is preliminary data.</text>
</comment>
<organism evidence="1 2">
    <name type="scientific">Blomia tropicalis</name>
    <name type="common">Mite</name>
    <dbReference type="NCBI Taxonomy" id="40697"/>
    <lineage>
        <taxon>Eukaryota</taxon>
        <taxon>Metazoa</taxon>
        <taxon>Ecdysozoa</taxon>
        <taxon>Arthropoda</taxon>
        <taxon>Chelicerata</taxon>
        <taxon>Arachnida</taxon>
        <taxon>Acari</taxon>
        <taxon>Acariformes</taxon>
        <taxon>Sarcoptiformes</taxon>
        <taxon>Astigmata</taxon>
        <taxon>Glycyphagoidea</taxon>
        <taxon>Echimyopodidae</taxon>
        <taxon>Blomia</taxon>
    </lineage>
</organism>
<evidence type="ECO:0000313" key="2">
    <source>
        <dbReference type="Proteomes" id="UP001142055"/>
    </source>
</evidence>
<dbReference type="AlphaFoldDB" id="A0A9Q0MJW6"/>
<name>A0A9Q0MJW6_BLOTA</name>